<dbReference type="GO" id="GO:0032259">
    <property type="term" value="P:methylation"/>
    <property type="evidence" value="ECO:0007669"/>
    <property type="project" value="UniProtKB-KW"/>
</dbReference>
<dbReference type="PANTHER" id="PTHR33375">
    <property type="entry name" value="CHROMOSOME-PARTITIONING PROTEIN PARB-RELATED"/>
    <property type="match status" value="1"/>
</dbReference>
<evidence type="ECO:0000256" key="3">
    <source>
        <dbReference type="ARBA" id="ARBA00022603"/>
    </source>
</evidence>
<name>A0A2M9G567_9PROT</name>
<dbReference type="InterPro" id="IPR002052">
    <property type="entry name" value="DNA_methylase_N6_adenine_CS"/>
</dbReference>
<keyword evidence="3 7" id="KW-0489">Methyltransferase</keyword>
<accession>A0A2M9G567</accession>
<dbReference type="PROSITE" id="PS00092">
    <property type="entry name" value="N6_MTASE"/>
    <property type="match status" value="1"/>
</dbReference>
<organism evidence="7 8">
    <name type="scientific">Minwuia thermotolerans</name>
    <dbReference type="NCBI Taxonomy" id="2056226"/>
    <lineage>
        <taxon>Bacteria</taxon>
        <taxon>Pseudomonadati</taxon>
        <taxon>Pseudomonadota</taxon>
        <taxon>Alphaproteobacteria</taxon>
        <taxon>Minwuiales</taxon>
        <taxon>Minwuiaceae</taxon>
        <taxon>Minwuia</taxon>
    </lineage>
</organism>
<dbReference type="SUPFAM" id="SSF110849">
    <property type="entry name" value="ParB/Sulfiredoxin"/>
    <property type="match status" value="1"/>
</dbReference>
<dbReference type="GO" id="GO:0008170">
    <property type="term" value="F:N-methyltransferase activity"/>
    <property type="evidence" value="ECO:0007669"/>
    <property type="project" value="InterPro"/>
</dbReference>
<dbReference type="InterPro" id="IPR003115">
    <property type="entry name" value="ParB_N"/>
</dbReference>
<dbReference type="OrthoDB" id="7806498at2"/>
<keyword evidence="4" id="KW-0808">Transferase</keyword>
<dbReference type="Proteomes" id="UP000229498">
    <property type="component" value="Unassembled WGS sequence"/>
</dbReference>
<evidence type="ECO:0000313" key="8">
    <source>
        <dbReference type="Proteomes" id="UP000229498"/>
    </source>
</evidence>
<dbReference type="PIRSF" id="PIRSF036758">
    <property type="entry name" value="Aden_M_ParB"/>
    <property type="match status" value="1"/>
</dbReference>
<reference evidence="7 8" key="1">
    <citation type="submission" date="2017-11" db="EMBL/GenBank/DDBJ databases">
        <title>Draft genome sequence of Rhizobiales bacterium SY3-13.</title>
        <authorList>
            <person name="Sun C."/>
        </authorList>
    </citation>
    <scope>NUCLEOTIDE SEQUENCE [LARGE SCALE GENOMIC DNA]</scope>
    <source>
        <strain evidence="7 8">SY3-13</strain>
    </source>
</reference>
<proteinExistence type="inferred from homology"/>
<dbReference type="AlphaFoldDB" id="A0A2M9G567"/>
<dbReference type="EC" id="2.1.1.72" evidence="2"/>
<evidence type="ECO:0000256" key="1">
    <source>
        <dbReference type="ARBA" id="ARBA00006594"/>
    </source>
</evidence>
<keyword evidence="8" id="KW-1185">Reference proteome</keyword>
<dbReference type="InterPro" id="IPR050336">
    <property type="entry name" value="Chromosome_partition/occlusion"/>
</dbReference>
<dbReference type="InterPro" id="IPR015840">
    <property type="entry name" value="DNA_MeTrfase_ParB"/>
</dbReference>
<dbReference type="Gene3D" id="3.90.1530.10">
    <property type="entry name" value="Conserved hypothetical protein from pyrococcus furiosus pfu- 392566-001, ParB domain"/>
    <property type="match status" value="1"/>
</dbReference>
<dbReference type="GO" id="GO:0009007">
    <property type="term" value="F:site-specific DNA-methyltransferase (adenine-specific) activity"/>
    <property type="evidence" value="ECO:0007669"/>
    <property type="project" value="UniProtKB-EC"/>
</dbReference>
<evidence type="ECO:0000259" key="6">
    <source>
        <dbReference type="SMART" id="SM00470"/>
    </source>
</evidence>
<dbReference type="Gene3D" id="3.40.50.150">
    <property type="entry name" value="Vaccinia Virus protein VP39"/>
    <property type="match status" value="1"/>
</dbReference>
<feature type="domain" description="ParB-like N-terminal" evidence="6">
    <location>
        <begin position="31"/>
        <end position="117"/>
    </location>
</feature>
<comment type="similarity">
    <text evidence="1">Belongs to the N(4)/N(6)-methyltransferase family.</text>
</comment>
<dbReference type="GO" id="GO:0045881">
    <property type="term" value="P:positive regulation of sporulation resulting in formation of a cellular spore"/>
    <property type="evidence" value="ECO:0007669"/>
    <property type="project" value="TreeGrafter"/>
</dbReference>
<dbReference type="GO" id="GO:0003677">
    <property type="term" value="F:DNA binding"/>
    <property type="evidence" value="ECO:0007669"/>
    <property type="project" value="InterPro"/>
</dbReference>
<dbReference type="GO" id="GO:0007059">
    <property type="term" value="P:chromosome segregation"/>
    <property type="evidence" value="ECO:0007669"/>
    <property type="project" value="TreeGrafter"/>
</dbReference>
<evidence type="ECO:0000256" key="4">
    <source>
        <dbReference type="ARBA" id="ARBA00022679"/>
    </source>
</evidence>
<evidence type="ECO:0000256" key="5">
    <source>
        <dbReference type="ARBA" id="ARBA00047942"/>
    </source>
</evidence>
<comment type="caution">
    <text evidence="7">The sequence shown here is derived from an EMBL/GenBank/DDBJ whole genome shotgun (WGS) entry which is preliminary data.</text>
</comment>
<sequence>MPVVLPNRIVHPSYTETILTQEVAMATTDIEYIPPGQLRPWRRNARTHSKKQVRQIADSIETFGFTNPVLIDGEGRILAGHGRMAAAELLGLETVPCRRIEHMSEAQKRAYVLADNKLALNAGWDEDLLAKELGALLEIGDLDFDVGVTGFSIAEIDGLVDGLAPEEAGNPDDDRLPTENDCPPVCRPGDLWQLGPHRLVCGDSLDGDVVATLMDGEKARMVFTDPPYNVAINGHVSGLGKTRHREFAMASGEMSASEFTGFLQSAFRNMADHAMEGSIHYVCMDWRHMQEVLDAGQAVYDEMKNLVVWAKDNGGMGAFYRSRHELVFVFKSGSTPHVNAFELGQHGRYRTNVWEYRGVNTMKAGRMEELSLHPTVKPVQMCSRPMWREWRWRTRCRCI</sequence>
<dbReference type="EMBL" id="PHIG01000015">
    <property type="protein sequence ID" value="PJK30851.1"/>
    <property type="molecule type" value="Genomic_DNA"/>
</dbReference>
<dbReference type="CDD" id="cd16403">
    <property type="entry name" value="ParB_N_like_MT"/>
    <property type="match status" value="1"/>
</dbReference>
<comment type="catalytic activity">
    <reaction evidence="5">
        <text>a 2'-deoxyadenosine in DNA + S-adenosyl-L-methionine = an N(6)-methyl-2'-deoxyadenosine in DNA + S-adenosyl-L-homocysteine + H(+)</text>
        <dbReference type="Rhea" id="RHEA:15197"/>
        <dbReference type="Rhea" id="RHEA-COMP:12418"/>
        <dbReference type="Rhea" id="RHEA-COMP:12419"/>
        <dbReference type="ChEBI" id="CHEBI:15378"/>
        <dbReference type="ChEBI" id="CHEBI:57856"/>
        <dbReference type="ChEBI" id="CHEBI:59789"/>
        <dbReference type="ChEBI" id="CHEBI:90615"/>
        <dbReference type="ChEBI" id="CHEBI:90616"/>
        <dbReference type="EC" id="2.1.1.72"/>
    </reaction>
</comment>
<dbReference type="InterPro" id="IPR002941">
    <property type="entry name" value="DNA_methylase_N4/N6"/>
</dbReference>
<dbReference type="InterPro" id="IPR029063">
    <property type="entry name" value="SAM-dependent_MTases_sf"/>
</dbReference>
<gene>
    <name evidence="7" type="ORF">CVT23_04690</name>
</gene>
<dbReference type="GO" id="GO:0005694">
    <property type="term" value="C:chromosome"/>
    <property type="evidence" value="ECO:0007669"/>
    <property type="project" value="TreeGrafter"/>
</dbReference>
<evidence type="ECO:0000256" key="2">
    <source>
        <dbReference type="ARBA" id="ARBA00011900"/>
    </source>
</evidence>
<dbReference type="Pfam" id="PF02195">
    <property type="entry name" value="ParB_N"/>
    <property type="match status" value="1"/>
</dbReference>
<evidence type="ECO:0000313" key="7">
    <source>
        <dbReference type="EMBL" id="PJK30851.1"/>
    </source>
</evidence>
<dbReference type="InterPro" id="IPR036086">
    <property type="entry name" value="ParB/Sulfiredoxin_sf"/>
</dbReference>
<dbReference type="SMART" id="SM00470">
    <property type="entry name" value="ParB"/>
    <property type="match status" value="1"/>
</dbReference>
<dbReference type="SUPFAM" id="SSF53335">
    <property type="entry name" value="S-adenosyl-L-methionine-dependent methyltransferases"/>
    <property type="match status" value="1"/>
</dbReference>
<protein>
    <recommendedName>
        <fullName evidence="2">site-specific DNA-methyltransferase (adenine-specific)</fullName>
        <ecNumber evidence="2">2.1.1.72</ecNumber>
    </recommendedName>
</protein>
<dbReference type="PANTHER" id="PTHR33375:SF1">
    <property type="entry name" value="CHROMOSOME-PARTITIONING PROTEIN PARB-RELATED"/>
    <property type="match status" value="1"/>
</dbReference>
<dbReference type="Pfam" id="PF01555">
    <property type="entry name" value="N6_N4_Mtase"/>
    <property type="match status" value="1"/>
</dbReference>